<dbReference type="InterPro" id="IPR036452">
    <property type="entry name" value="Ribo_hydro-like"/>
</dbReference>
<dbReference type="Gene3D" id="3.90.245.10">
    <property type="entry name" value="Ribonucleoside hydrolase-like"/>
    <property type="match status" value="1"/>
</dbReference>
<dbReference type="InterPro" id="IPR052775">
    <property type="entry name" value="IUN_hydrolase"/>
</dbReference>
<organism evidence="2 3">
    <name type="scientific">Conyzicola nivalis</name>
    <dbReference type="NCBI Taxonomy" id="1477021"/>
    <lineage>
        <taxon>Bacteria</taxon>
        <taxon>Bacillati</taxon>
        <taxon>Actinomycetota</taxon>
        <taxon>Actinomycetes</taxon>
        <taxon>Micrococcales</taxon>
        <taxon>Microbacteriaceae</taxon>
        <taxon>Conyzicola</taxon>
    </lineage>
</organism>
<keyword evidence="3" id="KW-1185">Reference proteome</keyword>
<protein>
    <submittedName>
        <fullName evidence="2">Purine nucleosidase</fullName>
        <ecNumber evidence="2">3.2.2.1</ecNumber>
    </submittedName>
</protein>
<evidence type="ECO:0000259" key="1">
    <source>
        <dbReference type="Pfam" id="PF01156"/>
    </source>
</evidence>
<evidence type="ECO:0000313" key="3">
    <source>
        <dbReference type="Proteomes" id="UP001549257"/>
    </source>
</evidence>
<dbReference type="EC" id="3.2.2.1" evidence="2"/>
<feature type="domain" description="Inosine/uridine-preferring nucleoside hydrolase" evidence="1">
    <location>
        <begin position="7"/>
        <end position="304"/>
    </location>
</feature>
<reference evidence="2 3" key="1">
    <citation type="submission" date="2024-06" db="EMBL/GenBank/DDBJ databases">
        <title>Sorghum-associated microbial communities from plants grown in Nebraska, USA.</title>
        <authorList>
            <person name="Schachtman D."/>
        </authorList>
    </citation>
    <scope>NUCLEOTIDE SEQUENCE [LARGE SCALE GENOMIC DNA]</scope>
    <source>
        <strain evidence="2 3">2857</strain>
    </source>
</reference>
<comment type="caution">
    <text evidence="2">The sequence shown here is derived from an EMBL/GenBank/DDBJ whole genome shotgun (WGS) entry which is preliminary data.</text>
</comment>
<accession>A0ABV2QR65</accession>
<gene>
    <name evidence="2" type="ORF">ABIE21_003088</name>
</gene>
<dbReference type="Proteomes" id="UP001549257">
    <property type="component" value="Unassembled WGS sequence"/>
</dbReference>
<keyword evidence="2" id="KW-0378">Hydrolase</keyword>
<dbReference type="InterPro" id="IPR001910">
    <property type="entry name" value="Inosine/uridine_hydrolase_dom"/>
</dbReference>
<evidence type="ECO:0000313" key="2">
    <source>
        <dbReference type="EMBL" id="MET4583562.1"/>
    </source>
</evidence>
<dbReference type="EMBL" id="JBEPSJ010000004">
    <property type="protein sequence ID" value="MET4583562.1"/>
    <property type="molecule type" value="Genomic_DNA"/>
</dbReference>
<dbReference type="Pfam" id="PF01156">
    <property type="entry name" value="IU_nuc_hydro"/>
    <property type="match status" value="1"/>
</dbReference>
<keyword evidence="2" id="KW-0326">Glycosidase</keyword>
<dbReference type="PANTHER" id="PTHR46190">
    <property type="entry name" value="SI:CH211-201H21.5-RELATED"/>
    <property type="match status" value="1"/>
</dbReference>
<proteinExistence type="predicted"/>
<dbReference type="RefSeq" id="WP_354025730.1">
    <property type="nucleotide sequence ID" value="NZ_JBEPSJ010000004.1"/>
</dbReference>
<name>A0ABV2QR65_9MICO</name>
<dbReference type="SUPFAM" id="SSF53590">
    <property type="entry name" value="Nucleoside hydrolase"/>
    <property type="match status" value="1"/>
</dbReference>
<dbReference type="PANTHER" id="PTHR46190:SF1">
    <property type="entry name" value="SI:CH211-201H21.5"/>
    <property type="match status" value="1"/>
</dbReference>
<sequence>MSARIPIVIDTDTAQDDCIALLVGLLDPAADLRAITMVAGNVGFDRQIRNAQMTMSVAGRLGEVPVYLGCRRPMVREWVSAEYVHGDGAGGLTMDFDGLAPDPQHGVDALIALAAASPGEITVVCIGPLTNIAMAVVKDPSFVGNVKALYIMGGSNNARGNITAAAEYNFFVDPEAAKTVFDAGFASITVVPWAPVTLADAVFSREQLAHIARIDTPLARFYTRIVDTTLAFNFSVGIDGSTHPDSLTAALLLHPEFVESRGGYAVDVETGSALTRGYAAMSWGAHGLAENAMVIERVDAEAFSDYLVALLSTDTTPSRPLR</sequence>
<dbReference type="GO" id="GO:0008477">
    <property type="term" value="F:purine nucleosidase activity"/>
    <property type="evidence" value="ECO:0007669"/>
    <property type="project" value="UniProtKB-EC"/>
</dbReference>